<dbReference type="RefSeq" id="WP_183827559.1">
    <property type="nucleotide sequence ID" value="NZ_JACIGW010000005.1"/>
</dbReference>
<proteinExistence type="predicted"/>
<evidence type="ECO:0000313" key="6">
    <source>
        <dbReference type="Proteomes" id="UP000576087"/>
    </source>
</evidence>
<dbReference type="EMBL" id="JACIHM010000006">
    <property type="protein sequence ID" value="MBB4448045.1"/>
    <property type="molecule type" value="Genomic_DNA"/>
</dbReference>
<comment type="caution">
    <text evidence="2">The sequence shown here is derived from an EMBL/GenBank/DDBJ whole genome shotgun (WGS) entry which is preliminary data.</text>
</comment>
<name>A0A7W6XB85_9HYPH</name>
<evidence type="ECO:0000313" key="5">
    <source>
        <dbReference type="Proteomes" id="UP000524535"/>
    </source>
</evidence>
<reference evidence="4 5" key="1">
    <citation type="submission" date="2020-08" db="EMBL/GenBank/DDBJ databases">
        <title>Genomic Encyclopedia of Type Strains, Phase IV (KMG-V): Genome sequencing to study the core and pangenomes of soil and plant-associated prokaryotes.</title>
        <authorList>
            <person name="Whitman W."/>
        </authorList>
    </citation>
    <scope>NUCLEOTIDE SEQUENCE [LARGE SCALE GENOMIC DNA]</scope>
    <source>
        <strain evidence="2 5">SEMIA 444</strain>
        <strain evidence="1 4">SEMIA 448</strain>
        <strain evidence="3 6">SEMIA 452</strain>
    </source>
</reference>
<dbReference type="Proteomes" id="UP000524535">
    <property type="component" value="Unassembled WGS sequence"/>
</dbReference>
<organism evidence="2 5">
    <name type="scientific">Aliirhizobium cellulosilyticum</name>
    <dbReference type="NCBI Taxonomy" id="393664"/>
    <lineage>
        <taxon>Bacteria</taxon>
        <taxon>Pseudomonadati</taxon>
        <taxon>Pseudomonadota</taxon>
        <taxon>Alphaproteobacteria</taxon>
        <taxon>Hyphomicrobiales</taxon>
        <taxon>Rhizobiaceae</taxon>
        <taxon>Aliirhizobium</taxon>
    </lineage>
</organism>
<gene>
    <name evidence="2" type="ORF">GGE31_003940</name>
    <name evidence="1" type="ORF">GGE33_004321</name>
    <name evidence="3" type="ORF">GGE35_003882</name>
</gene>
<dbReference type="Proteomes" id="UP000520770">
    <property type="component" value="Unassembled WGS sequence"/>
</dbReference>
<protein>
    <submittedName>
        <fullName evidence="2">Uncharacterized protein</fullName>
    </submittedName>
</protein>
<evidence type="ECO:0000313" key="4">
    <source>
        <dbReference type="Proteomes" id="UP000520770"/>
    </source>
</evidence>
<evidence type="ECO:0000313" key="3">
    <source>
        <dbReference type="EMBL" id="MBB4448045.1"/>
    </source>
</evidence>
<keyword evidence="5" id="KW-1185">Reference proteome</keyword>
<dbReference type="Proteomes" id="UP000576087">
    <property type="component" value="Unassembled WGS sequence"/>
</dbReference>
<sequence length="88" mass="9987">MAEMFAKILVMTYRINRLNYGVVMSRIAEIARLELCQLWLTKNCQLASLKPSYVTVQTGSARVRVFNSSLAPSIALMDDVRKTRFTNA</sequence>
<dbReference type="AlphaFoldDB" id="A0A7W6XB85"/>
<evidence type="ECO:0000313" key="1">
    <source>
        <dbReference type="EMBL" id="MBB4350556.1"/>
    </source>
</evidence>
<dbReference type="EMBL" id="JACIGW010000005">
    <property type="protein sequence ID" value="MBB4350556.1"/>
    <property type="molecule type" value="Genomic_DNA"/>
</dbReference>
<evidence type="ECO:0000313" key="2">
    <source>
        <dbReference type="EMBL" id="MBB4413412.1"/>
    </source>
</evidence>
<dbReference type="EMBL" id="JACIGY010000006">
    <property type="protein sequence ID" value="MBB4413412.1"/>
    <property type="molecule type" value="Genomic_DNA"/>
</dbReference>
<accession>A0A7W6XB85</accession>